<comment type="caution">
    <text evidence="1">The sequence shown here is derived from an EMBL/GenBank/DDBJ whole genome shotgun (WGS) entry which is preliminary data.</text>
</comment>
<proteinExistence type="predicted"/>
<protein>
    <submittedName>
        <fullName evidence="1">Uncharacterized protein</fullName>
    </submittedName>
</protein>
<evidence type="ECO:0000313" key="2">
    <source>
        <dbReference type="Proteomes" id="UP000051950"/>
    </source>
</evidence>
<dbReference type="AlphaFoldDB" id="A0A0T5VIQ9"/>
<dbReference type="EMBL" id="LMZQ01000042">
    <property type="protein sequence ID" value="KRT13487.1"/>
    <property type="molecule type" value="Genomic_DNA"/>
</dbReference>
<name>A0A0T5VIQ9_9SPHI</name>
<organism evidence="1 2">
    <name type="scientific">Pedobacter ginsenosidimutans</name>
    <dbReference type="NCBI Taxonomy" id="687842"/>
    <lineage>
        <taxon>Bacteria</taxon>
        <taxon>Pseudomonadati</taxon>
        <taxon>Bacteroidota</taxon>
        <taxon>Sphingobacteriia</taxon>
        <taxon>Sphingobacteriales</taxon>
        <taxon>Sphingobacteriaceae</taxon>
        <taxon>Pedobacter</taxon>
    </lineage>
</organism>
<dbReference type="Proteomes" id="UP000051950">
    <property type="component" value="Unassembled WGS sequence"/>
</dbReference>
<sequence length="162" mass="19323">MIELDFFFNLPNGDIMHFQLIQLSRGGLWTVLDHEQVLERIVKEDGEWKTLLGSSLSEALIQNIGLFIDRQQYQTLPIEIKLRWPKLIEEIIVNSDSEYMVVCKPFVNFRSFEKMFEKFVPAMIKDEWAINFKVYSHDFGEDFIKKLSRREEKSSYPPIQKW</sequence>
<evidence type="ECO:0000313" key="1">
    <source>
        <dbReference type="EMBL" id="KRT13487.1"/>
    </source>
</evidence>
<dbReference type="RefSeq" id="WP_057934822.1">
    <property type="nucleotide sequence ID" value="NZ_LMZQ01000042.1"/>
</dbReference>
<dbReference type="OrthoDB" id="766442at2"/>
<gene>
    <name evidence="1" type="ORF">ASU31_24225</name>
</gene>
<reference evidence="1 2" key="1">
    <citation type="submission" date="2015-11" db="EMBL/GenBank/DDBJ databases">
        <title>Sequence of Pedobacter ginsenosidimutans.</title>
        <authorList>
            <person name="Carson E."/>
            <person name="Keyser V."/>
            <person name="Newman J."/>
            <person name="Miller J."/>
        </authorList>
    </citation>
    <scope>NUCLEOTIDE SEQUENCE [LARGE SCALE GENOMIC DNA]</scope>
    <source>
        <strain evidence="1 2">KACC 14530</strain>
    </source>
</reference>
<keyword evidence="2" id="KW-1185">Reference proteome</keyword>
<accession>A0A0T5VIQ9</accession>